<evidence type="ECO:0000313" key="3">
    <source>
        <dbReference type="EMBL" id="MXN20728.1"/>
    </source>
</evidence>
<dbReference type="GO" id="GO:0010181">
    <property type="term" value="F:FMN binding"/>
    <property type="evidence" value="ECO:0007669"/>
    <property type="project" value="InterPro"/>
</dbReference>
<keyword evidence="1" id="KW-0560">Oxidoreductase</keyword>
<dbReference type="GO" id="GO:0006208">
    <property type="term" value="P:pyrimidine nucleobase catabolic process"/>
    <property type="evidence" value="ECO:0007669"/>
    <property type="project" value="TreeGrafter"/>
</dbReference>
<dbReference type="PANTHER" id="PTHR30466:SF1">
    <property type="entry name" value="FMN REDUCTASE (NADH) RUTF"/>
    <property type="match status" value="1"/>
</dbReference>
<dbReference type="InterPro" id="IPR002563">
    <property type="entry name" value="Flavin_Rdtase-like_dom"/>
</dbReference>
<keyword evidence="4" id="KW-1185">Reference proteome</keyword>
<evidence type="ECO:0000313" key="4">
    <source>
        <dbReference type="Proteomes" id="UP000477911"/>
    </source>
</evidence>
<dbReference type="GO" id="GO:0042602">
    <property type="term" value="F:riboflavin reductase (NADPH) activity"/>
    <property type="evidence" value="ECO:0007669"/>
    <property type="project" value="TreeGrafter"/>
</dbReference>
<proteinExistence type="predicted"/>
<evidence type="ECO:0000256" key="1">
    <source>
        <dbReference type="ARBA" id="ARBA00023002"/>
    </source>
</evidence>
<organism evidence="3 4">
    <name type="scientific">Pseudooceanicola albus</name>
    <dbReference type="NCBI Taxonomy" id="2692189"/>
    <lineage>
        <taxon>Bacteria</taxon>
        <taxon>Pseudomonadati</taxon>
        <taxon>Pseudomonadota</taxon>
        <taxon>Alphaproteobacteria</taxon>
        <taxon>Rhodobacterales</taxon>
        <taxon>Paracoccaceae</taxon>
        <taxon>Pseudooceanicola</taxon>
    </lineage>
</organism>
<dbReference type="Pfam" id="PF01613">
    <property type="entry name" value="Flavin_Reduct"/>
    <property type="match status" value="1"/>
</dbReference>
<protein>
    <submittedName>
        <fullName evidence="3">Flavin reductase</fullName>
    </submittedName>
</protein>
<dbReference type="InterPro" id="IPR050268">
    <property type="entry name" value="NADH-dep_flavin_reductase"/>
</dbReference>
<dbReference type="EMBL" id="WUMU01000034">
    <property type="protein sequence ID" value="MXN20728.1"/>
    <property type="molecule type" value="Genomic_DNA"/>
</dbReference>
<dbReference type="Proteomes" id="UP000477911">
    <property type="component" value="Unassembled WGS sequence"/>
</dbReference>
<sequence>MTLATVDIDPQALRACCGRFATGVTVVTTRTPEGDHGMTISAFMSVSLDPPLVCISVGTGARMLPKLRTSNRYAVNILAENMRAHALHFAGRPDAGLRYLFEDRHGLPVLRGAAAVLVTDVVQTIEAGDHVLVIGQVTHLEQCSTARPLLHHAGRFGGVSAHAA</sequence>
<evidence type="ECO:0000259" key="2">
    <source>
        <dbReference type="SMART" id="SM00903"/>
    </source>
</evidence>
<gene>
    <name evidence="3" type="ORF">GR170_23110</name>
</gene>
<feature type="domain" description="Flavin reductase like" evidence="2">
    <location>
        <begin position="17"/>
        <end position="158"/>
    </location>
</feature>
<reference evidence="3 4" key="1">
    <citation type="submission" date="2019-12" db="EMBL/GenBank/DDBJ databases">
        <authorList>
            <person name="Li M."/>
        </authorList>
    </citation>
    <scope>NUCLEOTIDE SEQUENCE [LARGE SCALE GENOMIC DNA]</scope>
    <source>
        <strain evidence="3 4">GBMRC 2024</strain>
    </source>
</reference>
<dbReference type="Gene3D" id="2.30.110.10">
    <property type="entry name" value="Electron Transport, Fmn-binding Protein, Chain A"/>
    <property type="match status" value="1"/>
</dbReference>
<comment type="caution">
    <text evidence="3">The sequence shown here is derived from an EMBL/GenBank/DDBJ whole genome shotgun (WGS) entry which is preliminary data.</text>
</comment>
<dbReference type="SMART" id="SM00903">
    <property type="entry name" value="Flavin_Reduct"/>
    <property type="match status" value="1"/>
</dbReference>
<dbReference type="InterPro" id="IPR012349">
    <property type="entry name" value="Split_barrel_FMN-bd"/>
</dbReference>
<name>A0A6L7GB20_9RHOB</name>
<dbReference type="SUPFAM" id="SSF50475">
    <property type="entry name" value="FMN-binding split barrel"/>
    <property type="match status" value="1"/>
</dbReference>
<dbReference type="AlphaFoldDB" id="A0A6L7GB20"/>
<accession>A0A6L7GB20</accession>
<dbReference type="PANTHER" id="PTHR30466">
    <property type="entry name" value="FLAVIN REDUCTASE"/>
    <property type="match status" value="1"/>
</dbReference>
<dbReference type="RefSeq" id="WP_160896851.1">
    <property type="nucleotide sequence ID" value="NZ_WUMU01000034.1"/>
</dbReference>